<reference evidence="5" key="5">
    <citation type="submission" date="2020-05" db="EMBL/GenBank/DDBJ databases">
        <authorList>
            <person name="Rincon C."/>
            <person name="Sanders R I."/>
            <person name="Robbins C."/>
            <person name="Chaturvedi A."/>
        </authorList>
    </citation>
    <scope>NUCLEOTIDE SEQUENCE</scope>
    <source>
        <strain evidence="5">CHB12</strain>
    </source>
</reference>
<dbReference type="Gene3D" id="4.10.240.10">
    <property type="entry name" value="Zn(2)-C6 fungal-type DNA-binding domain"/>
    <property type="match status" value="1"/>
</dbReference>
<dbReference type="EMBL" id="CAGKOT010000002">
    <property type="protein sequence ID" value="CAB5308963.1"/>
    <property type="molecule type" value="Genomic_DNA"/>
</dbReference>
<dbReference type="GO" id="GO:0008270">
    <property type="term" value="F:zinc ion binding"/>
    <property type="evidence" value="ECO:0007669"/>
    <property type="project" value="InterPro"/>
</dbReference>
<dbReference type="InterPro" id="IPR009030">
    <property type="entry name" value="Growth_fac_rcpt_cys_sf"/>
</dbReference>
<proteinExistence type="predicted"/>
<dbReference type="PANTHER" id="PTHR47659">
    <property type="entry name" value="ZN(II)2CYS6 TRANSCRIPTION FACTOR (EUROFUNG)-RELATED"/>
    <property type="match status" value="1"/>
</dbReference>
<evidence type="ECO:0000256" key="3">
    <source>
        <dbReference type="SAM" id="MobiDB-lite"/>
    </source>
</evidence>
<comment type="caution">
    <text evidence="7">The sequence shown here is derived from an EMBL/GenBank/DDBJ whole genome shotgun (WGS) entry which is preliminary data.</text>
</comment>
<evidence type="ECO:0000313" key="9">
    <source>
        <dbReference type="Proteomes" id="UP000232722"/>
    </source>
</evidence>
<evidence type="ECO:0000259" key="4">
    <source>
        <dbReference type="PROSITE" id="PS50048"/>
    </source>
</evidence>
<feature type="domain" description="Zn(2)-C6 fungal-type" evidence="4">
    <location>
        <begin position="206"/>
        <end position="235"/>
    </location>
</feature>
<feature type="compositionally biased region" description="Basic residues" evidence="3">
    <location>
        <begin position="241"/>
        <end position="258"/>
    </location>
</feature>
<dbReference type="InterPro" id="IPR001138">
    <property type="entry name" value="Zn2Cys6_DnaBD"/>
</dbReference>
<evidence type="ECO:0000313" key="6">
    <source>
        <dbReference type="EMBL" id="PKB99085.1"/>
    </source>
</evidence>
<reference evidence="6 9" key="2">
    <citation type="submission" date="2017-09" db="EMBL/GenBank/DDBJ databases">
        <title>Extensive intraspecific genome diversity in a model arbuscular mycorrhizal fungus.</title>
        <authorList>
            <person name="Chen E.C."/>
            <person name="Morin E."/>
            <person name="Beaudet D."/>
            <person name="Noel J."/>
            <person name="Ndikumana S."/>
            <person name="Charron P."/>
            <person name="St-Onge C."/>
            <person name="Giorgi J."/>
            <person name="Grigoriev I.V."/>
            <person name="Roux C."/>
            <person name="Martin F.M."/>
            <person name="Corradi N."/>
        </authorList>
    </citation>
    <scope>NUCLEOTIDE SEQUENCE [LARGE SCALE GENOMIC DNA]</scope>
    <source>
        <strain evidence="6 9">A5</strain>
    </source>
</reference>
<reference evidence="7 8" key="3">
    <citation type="submission" date="2017-10" db="EMBL/GenBank/DDBJ databases">
        <title>Extensive intraspecific genome diversity in a model arbuscular mycorrhizal fungus.</title>
        <authorList>
            <person name="Chen E.C.H."/>
            <person name="Morin E."/>
            <person name="Baudet D."/>
            <person name="Noel J."/>
            <person name="Ndikumana S."/>
            <person name="Charron P."/>
            <person name="St-Onge C."/>
            <person name="Giorgi J."/>
            <person name="Grigoriev I.V."/>
            <person name="Roux C."/>
            <person name="Martin F.M."/>
            <person name="Corradi N."/>
        </authorList>
    </citation>
    <scope>NUCLEOTIDE SEQUENCE [LARGE SCALE GENOMIC DNA]</scope>
    <source>
        <strain evidence="7 8">A1</strain>
    </source>
</reference>
<dbReference type="InterPro" id="IPR036864">
    <property type="entry name" value="Zn2-C6_fun-type_DNA-bd_sf"/>
</dbReference>
<dbReference type="SUPFAM" id="SSF57184">
    <property type="entry name" value="Growth factor receptor domain"/>
    <property type="match status" value="1"/>
</dbReference>
<feature type="compositionally biased region" description="Polar residues" evidence="3">
    <location>
        <begin position="165"/>
        <end position="176"/>
    </location>
</feature>
<dbReference type="OrthoDB" id="5575144at2759"/>
<feature type="domain" description="Zn(2)-C6 fungal-type" evidence="4">
    <location>
        <begin position="74"/>
        <end position="105"/>
    </location>
</feature>
<dbReference type="Proteomes" id="UP000684084">
    <property type="component" value="Unassembled WGS sequence"/>
</dbReference>
<dbReference type="VEuPathDB" id="FungiDB:RhiirFUN_008047"/>
<accession>A0A2I1F7F0</accession>
<dbReference type="PANTHER" id="PTHR47659:SF7">
    <property type="entry name" value="FUNGAL TRANSCRIPTIONAL REGULATORY PROTEIN, N-TERMINAL DOMAIN-CONTAINING PROTEIN"/>
    <property type="match status" value="1"/>
</dbReference>
<reference evidence="6 9" key="1">
    <citation type="submission" date="2016-04" db="EMBL/GenBank/DDBJ databases">
        <title>Genome analyses suggest a sexual origin of heterokaryosis in a supposedly ancient asexual fungus.</title>
        <authorList>
            <person name="Ropars J."/>
            <person name="Sedzielewska K."/>
            <person name="Noel J."/>
            <person name="Charron P."/>
            <person name="Farinelli L."/>
            <person name="Marton T."/>
            <person name="Kruger M."/>
            <person name="Pelin A."/>
            <person name="Brachmann A."/>
            <person name="Corradi N."/>
        </authorList>
    </citation>
    <scope>NUCLEOTIDE SEQUENCE [LARGE SCALE GENOMIC DNA]</scope>
    <source>
        <strain evidence="6 9">A5</strain>
    </source>
</reference>
<dbReference type="AlphaFoldDB" id="A0A2I1F7F0"/>
<evidence type="ECO:0000313" key="5">
    <source>
        <dbReference type="EMBL" id="CAB5308963.1"/>
    </source>
</evidence>
<name>A0A2I1F7F0_9GLOM</name>
<dbReference type="GO" id="GO:0000981">
    <property type="term" value="F:DNA-binding transcription factor activity, RNA polymerase II-specific"/>
    <property type="evidence" value="ECO:0007669"/>
    <property type="project" value="InterPro"/>
</dbReference>
<organism evidence="7 8">
    <name type="scientific">Rhizophagus irregularis</name>
    <dbReference type="NCBI Taxonomy" id="588596"/>
    <lineage>
        <taxon>Eukaryota</taxon>
        <taxon>Fungi</taxon>
        <taxon>Fungi incertae sedis</taxon>
        <taxon>Mucoromycota</taxon>
        <taxon>Glomeromycotina</taxon>
        <taxon>Glomeromycetes</taxon>
        <taxon>Glomerales</taxon>
        <taxon>Glomeraceae</taxon>
        <taxon>Rhizophagus</taxon>
    </lineage>
</organism>
<feature type="region of interest" description="Disordered" evidence="3">
    <location>
        <begin position="238"/>
        <end position="258"/>
    </location>
</feature>
<dbReference type="VEuPathDB" id="FungiDB:RhiirA1_539640"/>
<evidence type="ECO:0000313" key="8">
    <source>
        <dbReference type="Proteomes" id="UP000232688"/>
    </source>
</evidence>
<feature type="region of interest" description="Disordered" evidence="3">
    <location>
        <begin position="165"/>
        <end position="192"/>
    </location>
</feature>
<evidence type="ECO:0000313" key="7">
    <source>
        <dbReference type="EMBL" id="PKC60718.1"/>
    </source>
</evidence>
<protein>
    <recommendedName>
        <fullName evidence="4">Zn(2)-C6 fungal-type domain-containing protein</fullName>
    </recommendedName>
</protein>
<dbReference type="Proteomes" id="UP000232688">
    <property type="component" value="Unassembled WGS sequence"/>
</dbReference>
<dbReference type="InterPro" id="IPR050335">
    <property type="entry name" value="ERT1_acuK_gluconeogen_tf"/>
</dbReference>
<dbReference type="Proteomes" id="UP000232722">
    <property type="component" value="Unassembled WGS sequence"/>
</dbReference>
<dbReference type="VEuPathDB" id="FungiDB:FUN_009241"/>
<sequence>MGRSRLIHDIYHSYKKKRKKSLTGDCEGNDLNFPEIQQQQQELSTRKSVSVQTKPSFAELLSKRNMKREQVKCACVNCKKSCKKCDDERPCQRCIRLNIAETCRDSIRKERKLGKKVLIGEAGMKRSRLIREIYHSSSYVNVSRKNNKKSVIKNHVPPEEINLNAQESQPQQQELSNQEKNEVQSQPSLIWPTTERTTKREQVKCACVNCQKSRKKCDDKRPCQRCIDLNITETCKDSARKARRATKRGPYKHRVQQN</sequence>
<dbReference type="Pfam" id="PF00172">
    <property type="entry name" value="Zn_clus"/>
    <property type="match status" value="1"/>
</dbReference>
<evidence type="ECO:0000256" key="2">
    <source>
        <dbReference type="ARBA" id="ARBA00023242"/>
    </source>
</evidence>
<keyword evidence="2" id="KW-0539">Nucleus</keyword>
<gene>
    <name evidence="5" type="ORF">CHRIB12_LOCUS1379</name>
    <name evidence="7" type="ORF">RhiirA1_539640</name>
    <name evidence="6" type="ORF">RhiirA5_505889</name>
</gene>
<dbReference type="EMBL" id="LLXJ01002341">
    <property type="protein sequence ID" value="PKB99085.1"/>
    <property type="molecule type" value="Genomic_DNA"/>
</dbReference>
<dbReference type="EMBL" id="LLXH01001101">
    <property type="protein sequence ID" value="PKC60718.1"/>
    <property type="molecule type" value="Genomic_DNA"/>
</dbReference>
<evidence type="ECO:0000256" key="1">
    <source>
        <dbReference type="ARBA" id="ARBA00022723"/>
    </source>
</evidence>
<dbReference type="SMART" id="SM00066">
    <property type="entry name" value="GAL4"/>
    <property type="match status" value="2"/>
</dbReference>
<dbReference type="PROSITE" id="PS50048">
    <property type="entry name" value="ZN2_CY6_FUNGAL_2"/>
    <property type="match status" value="2"/>
</dbReference>
<reference evidence="7 8" key="4">
    <citation type="submission" date="2017-10" db="EMBL/GenBank/DDBJ databases">
        <title>Genome analyses suggest a sexual origin of heterokaryosis in a supposedly ancient asexual fungus.</title>
        <authorList>
            <person name="Corradi N."/>
            <person name="Sedzielewska K."/>
            <person name="Noel J."/>
            <person name="Charron P."/>
            <person name="Farinelli L."/>
            <person name="Marton T."/>
            <person name="Kruger M."/>
            <person name="Pelin A."/>
            <person name="Brachmann A."/>
            <person name="Corradi N."/>
        </authorList>
    </citation>
    <scope>NUCLEOTIDE SEQUENCE [LARGE SCALE GENOMIC DNA]</scope>
    <source>
        <strain evidence="7 8">A1</strain>
    </source>
</reference>
<keyword evidence="1" id="KW-0479">Metal-binding</keyword>